<keyword evidence="2" id="KW-0067">ATP-binding</keyword>
<dbReference type="PANTHER" id="PTHR23077">
    <property type="entry name" value="AAA-FAMILY ATPASE"/>
    <property type="match status" value="1"/>
</dbReference>
<dbReference type="InterPro" id="IPR003959">
    <property type="entry name" value="ATPase_AAA_core"/>
</dbReference>
<evidence type="ECO:0000259" key="4">
    <source>
        <dbReference type="SMART" id="SM00382"/>
    </source>
</evidence>
<dbReference type="Gene3D" id="3.40.50.300">
    <property type="entry name" value="P-loop containing nucleotide triphosphate hydrolases"/>
    <property type="match status" value="2"/>
</dbReference>
<accession>A0A507FA95</accession>
<dbReference type="SMART" id="SM00382">
    <property type="entry name" value="AAA"/>
    <property type="match status" value="2"/>
</dbReference>
<dbReference type="InterPro" id="IPR050168">
    <property type="entry name" value="AAA_ATPase_domain"/>
</dbReference>
<dbReference type="PRINTS" id="PR00830">
    <property type="entry name" value="ENDOLAPTASE"/>
</dbReference>
<dbReference type="PROSITE" id="PS00674">
    <property type="entry name" value="AAA"/>
    <property type="match status" value="2"/>
</dbReference>
<dbReference type="Proteomes" id="UP000320333">
    <property type="component" value="Unassembled WGS sequence"/>
</dbReference>
<keyword evidence="1" id="KW-0547">Nucleotide-binding</keyword>
<dbReference type="GO" id="GO:0051228">
    <property type="term" value="P:mitotic spindle disassembly"/>
    <property type="evidence" value="ECO:0007669"/>
    <property type="project" value="TreeGrafter"/>
</dbReference>
<dbReference type="SUPFAM" id="SSF52540">
    <property type="entry name" value="P-loop containing nucleoside triphosphate hydrolases"/>
    <property type="match status" value="2"/>
</dbReference>
<dbReference type="GO" id="GO:0016887">
    <property type="term" value="F:ATP hydrolysis activity"/>
    <property type="evidence" value="ECO:0007669"/>
    <property type="project" value="InterPro"/>
</dbReference>
<comment type="caution">
    <text evidence="5">The sequence shown here is derived from an EMBL/GenBank/DDBJ whole genome shotgun (WGS) entry which is preliminary data.</text>
</comment>
<dbReference type="GO" id="GO:0005524">
    <property type="term" value="F:ATP binding"/>
    <property type="evidence" value="ECO:0007669"/>
    <property type="project" value="UniProtKB-KW"/>
</dbReference>
<dbReference type="GO" id="GO:0030970">
    <property type="term" value="P:retrograde protein transport, ER to cytosol"/>
    <property type="evidence" value="ECO:0007669"/>
    <property type="project" value="TreeGrafter"/>
</dbReference>
<dbReference type="Gene3D" id="1.10.8.60">
    <property type="match status" value="2"/>
</dbReference>
<protein>
    <recommendedName>
        <fullName evidence="4">AAA+ ATPase domain-containing protein</fullName>
    </recommendedName>
</protein>
<dbReference type="AlphaFoldDB" id="A0A507FA95"/>
<gene>
    <name evidence="5" type="ORF">CcCBS67573_g05835</name>
</gene>
<evidence type="ECO:0000313" key="5">
    <source>
        <dbReference type="EMBL" id="TPX72487.1"/>
    </source>
</evidence>
<dbReference type="CDD" id="cd19511">
    <property type="entry name" value="RecA-like_CDC48_r2-like"/>
    <property type="match status" value="1"/>
</dbReference>
<feature type="compositionally biased region" description="Low complexity" evidence="3">
    <location>
        <begin position="169"/>
        <end position="188"/>
    </location>
</feature>
<dbReference type="GO" id="GO:0031593">
    <property type="term" value="F:polyubiquitin modification-dependent protein binding"/>
    <property type="evidence" value="ECO:0007669"/>
    <property type="project" value="TreeGrafter"/>
</dbReference>
<name>A0A507FA95_9FUNG</name>
<dbReference type="PANTHER" id="PTHR23077:SF194">
    <property type="entry name" value="ATPASE FAMILY GENE 2 PROTEIN HOMOLOG B"/>
    <property type="match status" value="1"/>
</dbReference>
<dbReference type="InterPro" id="IPR027417">
    <property type="entry name" value="P-loop_NTPase"/>
</dbReference>
<dbReference type="OrthoDB" id="5421at2759"/>
<dbReference type="GO" id="GO:0097352">
    <property type="term" value="P:autophagosome maturation"/>
    <property type="evidence" value="ECO:0007669"/>
    <property type="project" value="TreeGrafter"/>
</dbReference>
<feature type="domain" description="AAA+ ATPase" evidence="4">
    <location>
        <begin position="221"/>
        <end position="367"/>
    </location>
</feature>
<organism evidence="5 6">
    <name type="scientific">Chytriomyces confervae</name>
    <dbReference type="NCBI Taxonomy" id="246404"/>
    <lineage>
        <taxon>Eukaryota</taxon>
        <taxon>Fungi</taxon>
        <taxon>Fungi incertae sedis</taxon>
        <taxon>Chytridiomycota</taxon>
        <taxon>Chytridiomycota incertae sedis</taxon>
        <taxon>Chytridiomycetes</taxon>
        <taxon>Chytridiales</taxon>
        <taxon>Chytriomycetaceae</taxon>
        <taxon>Chytriomyces</taxon>
    </lineage>
</organism>
<dbReference type="InterPro" id="IPR003593">
    <property type="entry name" value="AAA+_ATPase"/>
</dbReference>
<dbReference type="STRING" id="246404.A0A507FA95"/>
<proteinExistence type="predicted"/>
<evidence type="ECO:0000256" key="3">
    <source>
        <dbReference type="SAM" id="MobiDB-lite"/>
    </source>
</evidence>
<sequence length="737" mass="79221">MQVVGLDKAAFQRIKVDERVLLVREENGESSGASQQSEGSIEEGEQYALARAWPLSGSFQLDPKLVPVQIHVKSVVLTATLSVDFAFADAEHEMQVCACRISRASMPVLSKLLIPLLLDNYIIKGASVSLFDGAVILRVLSMQSSLAGRNEALVASKSIIRIVRKESPTPHSNASPANPASSPTTPSAIPKGLEHAYNSLFDLVKIPLLHADLVAQLDVEYPKGVLLYGPPGVGKTMLVSTVARNCASHLVVLNGSDVFGAHLGDSEKGIRDKFEEAFSAASERDALGNPKSCILFIDEIDSIAPNRNNASQSESRMVATLLTLMDGMKARSNRLIVIGATNRPNAIDAALRRPGRFDREIAIDAPNESSRLAILKDLAVASKGTNNVNTLPLAEDVNFEALAISTNGYVGADLTALWREAWVHCLENERACLSNQDFTYALANTTPSTTRGHAVSVPHGLTWESVGGLEDVKLKLKQSVEWPITRRAVFQRLGLKPPRGILLYGPPGCSKTTLVRVIASTSNATFLSINGASLYSPFVGDSEQSVRSLFQRARLSSPSVIFLDEIDAIVGSRDLSGGGGGARDSTQESVLSSLLNEMDGIEGAKDVLVVGATNRPDMIDAALMRPGRFDKILYVPPPDEPSRLKILHLYSKGMPLSSNASKHLEAIASKTDRYTGADLESLCREAAFAALRESQHAAAGYVETRHLESALSTVKPSLSVEMLAQYDAFSKQFGKGS</sequence>
<dbReference type="Pfam" id="PF00004">
    <property type="entry name" value="AAA"/>
    <property type="match status" value="2"/>
</dbReference>
<dbReference type="EMBL" id="QEAP01000224">
    <property type="protein sequence ID" value="TPX72487.1"/>
    <property type="molecule type" value="Genomic_DNA"/>
</dbReference>
<dbReference type="InterPro" id="IPR041569">
    <property type="entry name" value="AAA_lid_3"/>
</dbReference>
<dbReference type="GO" id="GO:0005634">
    <property type="term" value="C:nucleus"/>
    <property type="evidence" value="ECO:0007669"/>
    <property type="project" value="TreeGrafter"/>
</dbReference>
<evidence type="ECO:0000256" key="1">
    <source>
        <dbReference type="ARBA" id="ARBA00022741"/>
    </source>
</evidence>
<dbReference type="GO" id="GO:0034098">
    <property type="term" value="C:VCP-NPL4-UFD1 AAA ATPase complex"/>
    <property type="evidence" value="ECO:0007669"/>
    <property type="project" value="TreeGrafter"/>
</dbReference>
<dbReference type="GO" id="GO:0005829">
    <property type="term" value="C:cytosol"/>
    <property type="evidence" value="ECO:0007669"/>
    <property type="project" value="TreeGrafter"/>
</dbReference>
<dbReference type="FunFam" id="3.40.50.300:FF:001440">
    <property type="entry name" value="ATPase, AAA family protein"/>
    <property type="match status" value="1"/>
</dbReference>
<feature type="region of interest" description="Disordered" evidence="3">
    <location>
        <begin position="167"/>
        <end position="188"/>
    </location>
</feature>
<evidence type="ECO:0000256" key="2">
    <source>
        <dbReference type="ARBA" id="ARBA00022840"/>
    </source>
</evidence>
<feature type="domain" description="AAA+ ATPase" evidence="4">
    <location>
        <begin position="497"/>
        <end position="639"/>
    </location>
</feature>
<keyword evidence="6" id="KW-1185">Reference proteome</keyword>
<dbReference type="InterPro" id="IPR003960">
    <property type="entry name" value="ATPase_AAA_CS"/>
</dbReference>
<reference evidence="5 6" key="1">
    <citation type="journal article" date="2019" name="Sci. Rep.">
        <title>Comparative genomics of chytrid fungi reveal insights into the obligate biotrophic and pathogenic lifestyle of Synchytrium endobioticum.</title>
        <authorList>
            <person name="van de Vossenberg B.T.L.H."/>
            <person name="Warris S."/>
            <person name="Nguyen H.D.T."/>
            <person name="van Gent-Pelzer M.P.E."/>
            <person name="Joly D.L."/>
            <person name="van de Geest H.C."/>
            <person name="Bonants P.J.M."/>
            <person name="Smith D.S."/>
            <person name="Levesque C.A."/>
            <person name="van der Lee T.A.J."/>
        </authorList>
    </citation>
    <scope>NUCLEOTIDE SEQUENCE [LARGE SCALE GENOMIC DNA]</scope>
    <source>
        <strain evidence="5 6">CBS 675.73</strain>
    </source>
</reference>
<evidence type="ECO:0000313" key="6">
    <source>
        <dbReference type="Proteomes" id="UP000320333"/>
    </source>
</evidence>
<dbReference type="Pfam" id="PF17862">
    <property type="entry name" value="AAA_lid_3"/>
    <property type="match status" value="2"/>
</dbReference>
<dbReference type="FunFam" id="3.40.50.300:FF:000012">
    <property type="entry name" value="Transitional endoplasmic reticulum ATPase"/>
    <property type="match status" value="1"/>
</dbReference>